<evidence type="ECO:0000313" key="3">
    <source>
        <dbReference type="EMBL" id="TMO70617.1"/>
    </source>
</evidence>
<feature type="domain" description="SPOR" evidence="2">
    <location>
        <begin position="877"/>
        <end position="955"/>
    </location>
</feature>
<protein>
    <recommendedName>
        <fullName evidence="2">SPOR domain-containing protein</fullName>
    </recommendedName>
</protein>
<evidence type="ECO:0000259" key="2">
    <source>
        <dbReference type="PROSITE" id="PS51724"/>
    </source>
</evidence>
<keyword evidence="1" id="KW-0732">Signal</keyword>
<gene>
    <name evidence="3" type="ORF">CWC19_00720</name>
</gene>
<comment type="caution">
    <text evidence="3">The sequence shown here is derived from an EMBL/GenBank/DDBJ whole genome shotgun (WGS) entry which is preliminary data.</text>
</comment>
<evidence type="ECO:0000313" key="4">
    <source>
        <dbReference type="Proteomes" id="UP000307217"/>
    </source>
</evidence>
<evidence type="ECO:0000256" key="1">
    <source>
        <dbReference type="SAM" id="SignalP"/>
    </source>
</evidence>
<reference evidence="4" key="2">
    <citation type="submission" date="2019-06" db="EMBL/GenBank/DDBJ databases">
        <title>Co-occurence of chitin degradation, pigmentation and bioactivity in marine Pseudoalteromonas.</title>
        <authorList>
            <person name="Sonnenschein E.C."/>
            <person name="Bech P.K."/>
        </authorList>
    </citation>
    <scope>NUCLEOTIDE SEQUENCE [LARGE SCALE GENOMIC DNA]</scope>
    <source>
        <strain evidence="4">S3790</strain>
    </source>
</reference>
<organism evidence="3 4">
    <name type="scientific">Pseudoalteromonas aurantia</name>
    <dbReference type="NCBI Taxonomy" id="43654"/>
    <lineage>
        <taxon>Bacteria</taxon>
        <taxon>Pseudomonadati</taxon>
        <taxon>Pseudomonadota</taxon>
        <taxon>Gammaproteobacteria</taxon>
        <taxon>Alteromonadales</taxon>
        <taxon>Pseudoalteromonadaceae</taxon>
        <taxon>Pseudoalteromonas</taxon>
    </lineage>
</organism>
<reference evidence="3 4" key="1">
    <citation type="submission" date="2018-01" db="EMBL/GenBank/DDBJ databases">
        <authorList>
            <person name="Paulsen S."/>
            <person name="Gram L.K."/>
        </authorList>
    </citation>
    <scope>NUCLEOTIDE SEQUENCE [LARGE SCALE GENOMIC DNA]</scope>
    <source>
        <strain evidence="3 4">S3790</strain>
    </source>
</reference>
<dbReference type="GO" id="GO:0042834">
    <property type="term" value="F:peptidoglycan binding"/>
    <property type="evidence" value="ECO:0007669"/>
    <property type="project" value="InterPro"/>
</dbReference>
<feature type="chain" id="PRO_5024295944" description="SPOR domain-containing protein" evidence="1">
    <location>
        <begin position="19"/>
        <end position="1050"/>
    </location>
</feature>
<dbReference type="EMBL" id="PNBX01000002">
    <property type="protein sequence ID" value="TMO70617.1"/>
    <property type="molecule type" value="Genomic_DNA"/>
</dbReference>
<dbReference type="Proteomes" id="UP000307217">
    <property type="component" value="Unassembled WGS sequence"/>
</dbReference>
<dbReference type="InterPro" id="IPR007730">
    <property type="entry name" value="SPOR-like_dom"/>
</dbReference>
<dbReference type="PROSITE" id="PS51724">
    <property type="entry name" value="SPOR"/>
    <property type="match status" value="1"/>
</dbReference>
<feature type="signal peptide" evidence="1">
    <location>
        <begin position="1"/>
        <end position="18"/>
    </location>
</feature>
<accession>A0A5S3VE37</accession>
<dbReference type="Gene3D" id="2.60.40.10">
    <property type="entry name" value="Immunoglobulins"/>
    <property type="match status" value="1"/>
</dbReference>
<dbReference type="AlphaFoldDB" id="A0A5S3VE37"/>
<name>A0A5S3VE37_9GAMM</name>
<sequence length="1050" mass="118933">MRLLLVIGILLCSFTALAQTKSLNPLVQWPLNEEAFVIVNVKLNGRSITSDMEAYYTENKRLLMPVSLLNNTLDITIDINDGILIAQLTQQEETYSTTLLMETPRQSTSWLWVKDDFDHYIDLALLNEILGTQSKFNYSLMQVSFSTTLVDATQSNMRAQLNGSQQTTVQFDHSVNDEYQHFTYPVTEYDITTQYNARQGQLKSALRLNSYFDLLNHQAQWRLNQNNTQTHSFFKLSKHVDLLSNDTSLTSPNYELGDIQARQDPLVMVATQGRGFTLSNANPQSSDSFSSITIEEPTLPGWIGELYRNGQYISASEAKNDNVVRFDNVETFYGNNVYEIKLFGPQGEQITRVQKVTVGKNALAAGQINYQFDILDAQHNLFKSKQSNTQPFKTMLASGVSYGLTDTLTIDTHLTLLNSEKLVPYFRSGVHGITTQGSYKLAIAKQVDAGQAMFAGYRGVISQWTENDISLNLETSIIDDFTSGVFLDQAHPLKSRFSLAMNSKLANTDNISWDLRWLHEHRKHTSSRNITSVGFNSSYLGGTWSNQLQYDDSQASLLNRLYWSQDIARWRLTNAIDWLPLESGALKNIRSTLRWPQTHNSFNQTQLSYNPNAKAKMLLGHQYTYRHPYFNMSFSGQYDSQDDWRVSFGLSGTFSFDYVEQALIFNAPRALNSGQLEIHSFIDWNNNQVFDLHDEPLDNTALTGNYRWKGRQTNQAGKVLLPSSSGGQILEIDVRSLPNPYLNSTHGKIKTISHRGGVSTVNLPVTVFNEVEGTVYVAESDLSKPAAGVSVFLLRNGKKPLETITQYDGYYYFPNVPAGTYTVHIESNLLNIEQFTAQNIPEKIITPKTGDTLILRDIILTANNTHLENPKNTSPPTPLSSHYFVQLGVFKKFSSALVVAKELNAHITKLQFYRNRTHNNYYMISGPYKTQADAQTMINTVYKLPSLFGSFMIDARRYQSKEWQKLGTFEKSKHGETFFCLYAHTALKQHAQARLTKVDNAFLVKSKNRQYLALSGPHLTSNLNECDSLPLSKNQQRTKVSWGELANLLY</sequence>
<dbReference type="OrthoDB" id="121544at2"/>
<dbReference type="Pfam" id="PF05036">
    <property type="entry name" value="SPOR"/>
    <property type="match status" value="1"/>
</dbReference>
<dbReference type="SUPFAM" id="SSF49478">
    <property type="entry name" value="Cna protein B-type domain"/>
    <property type="match status" value="1"/>
</dbReference>
<proteinExistence type="predicted"/>
<dbReference type="InterPro" id="IPR013783">
    <property type="entry name" value="Ig-like_fold"/>
</dbReference>